<dbReference type="AlphaFoldDB" id="A0AAN8YZM9"/>
<dbReference type="InterPro" id="IPR029480">
    <property type="entry name" value="Transpos_assoc"/>
</dbReference>
<name>A0AAN8YZM9_9MAGN</name>
<sequence>MVCCVSEEFYFVFVKKDNHWTLFPDALRCMESLDLSLLVYSCSICCILLLDLLRTQKLIDVGCMSIEHLRITSKSFLKFGEDHIGDWNVIRCPCIKCLNVRIQSPIVQNHLLEDGIMFRYHGEYKKHEDDSDHEDDDYEIMMNVEEDDELLEMLQALLGENHTDNRFQEFVNDNQVAERKLEKSGKLLRECRDKSCPGCTMPKLSFLVELLHLKACERWGVESFNILVGLTTAALPVGEKYPKSYEEAKSKLRTEYLKIWATTLGTVQIVPNSNDDDARGASQTLQIRGKY</sequence>
<evidence type="ECO:0000313" key="2">
    <source>
        <dbReference type="EMBL" id="KAK6918075.1"/>
    </source>
</evidence>
<reference evidence="2 3" key="1">
    <citation type="submission" date="2023-12" db="EMBL/GenBank/DDBJ databases">
        <title>A high-quality genome assembly for Dillenia turbinata (Dilleniales).</title>
        <authorList>
            <person name="Chanderbali A."/>
        </authorList>
    </citation>
    <scope>NUCLEOTIDE SEQUENCE [LARGE SCALE GENOMIC DNA]</scope>
    <source>
        <strain evidence="2">LSX21</strain>
        <tissue evidence="2">Leaf</tissue>
    </source>
</reference>
<evidence type="ECO:0000313" key="3">
    <source>
        <dbReference type="Proteomes" id="UP001370490"/>
    </source>
</evidence>
<dbReference type="EMBL" id="JBAMMX010000022">
    <property type="protein sequence ID" value="KAK6918075.1"/>
    <property type="molecule type" value="Genomic_DNA"/>
</dbReference>
<dbReference type="Pfam" id="PF13963">
    <property type="entry name" value="Transpos_assoc"/>
    <property type="match status" value="1"/>
</dbReference>
<gene>
    <name evidence="2" type="ORF">RJ641_016497</name>
</gene>
<accession>A0AAN8YZM9</accession>
<organism evidence="2 3">
    <name type="scientific">Dillenia turbinata</name>
    <dbReference type="NCBI Taxonomy" id="194707"/>
    <lineage>
        <taxon>Eukaryota</taxon>
        <taxon>Viridiplantae</taxon>
        <taxon>Streptophyta</taxon>
        <taxon>Embryophyta</taxon>
        <taxon>Tracheophyta</taxon>
        <taxon>Spermatophyta</taxon>
        <taxon>Magnoliopsida</taxon>
        <taxon>eudicotyledons</taxon>
        <taxon>Gunneridae</taxon>
        <taxon>Pentapetalae</taxon>
        <taxon>Dilleniales</taxon>
        <taxon>Dilleniaceae</taxon>
        <taxon>Dillenia</taxon>
    </lineage>
</organism>
<evidence type="ECO:0000259" key="1">
    <source>
        <dbReference type="Pfam" id="PF13963"/>
    </source>
</evidence>
<dbReference type="Proteomes" id="UP001370490">
    <property type="component" value="Unassembled WGS sequence"/>
</dbReference>
<proteinExistence type="predicted"/>
<feature type="domain" description="Transposase-associated" evidence="1">
    <location>
        <begin position="74"/>
        <end position="121"/>
    </location>
</feature>
<comment type="caution">
    <text evidence="2">The sequence shown here is derived from an EMBL/GenBank/DDBJ whole genome shotgun (WGS) entry which is preliminary data.</text>
</comment>
<protein>
    <submittedName>
        <fullName evidence="2">Transposase-associated domain</fullName>
    </submittedName>
</protein>
<keyword evidence="3" id="KW-1185">Reference proteome</keyword>